<dbReference type="SUPFAM" id="SSF56024">
    <property type="entry name" value="Phospholipase D/nuclease"/>
    <property type="match status" value="1"/>
</dbReference>
<comment type="caution">
    <text evidence="2">The sequence shown here is derived from an EMBL/GenBank/DDBJ whole genome shotgun (WGS) entry which is preliminary data.</text>
</comment>
<evidence type="ECO:0000313" key="2">
    <source>
        <dbReference type="EMBL" id="MPM93978.1"/>
    </source>
</evidence>
<dbReference type="InterPro" id="IPR025202">
    <property type="entry name" value="PLD-like_dom"/>
</dbReference>
<dbReference type="EMBL" id="VSSQ01040674">
    <property type="protein sequence ID" value="MPM93978.1"/>
    <property type="molecule type" value="Genomic_DNA"/>
</dbReference>
<organism evidence="2">
    <name type="scientific">bioreactor metagenome</name>
    <dbReference type="NCBI Taxonomy" id="1076179"/>
    <lineage>
        <taxon>unclassified sequences</taxon>
        <taxon>metagenomes</taxon>
        <taxon>ecological metagenomes</taxon>
    </lineage>
</organism>
<sequence length="280" mass="31162">MSALHSLVRAGAEVYAINGLHTKLYLFDGKTALIGSANFTAGGFKSNIELSLMLENENALFQELQTYYANMIACIKDAGNYKLTLDMIENEEQQIAALNRARIKNKSTMVIKKDKFRFGANIEETVTIKSPNDSTTDMIQVILNSKALSQQNHNTNNIITVEMIETVYSVAKDVFSGVINSSQGKRLVNQRLGMNMGSVGNYFQSLKAMLEGTVPKRSISKMATRYFLERIESDYGTIALIRALESCQKHAEYSAEHGKKVKGIESIVEEFSHHLIATKT</sequence>
<dbReference type="AlphaFoldDB" id="A0A645DXW9"/>
<dbReference type="InterPro" id="IPR001736">
    <property type="entry name" value="PLipase_D/transphosphatidylase"/>
</dbReference>
<dbReference type="GO" id="GO:0003824">
    <property type="term" value="F:catalytic activity"/>
    <property type="evidence" value="ECO:0007669"/>
    <property type="project" value="InterPro"/>
</dbReference>
<feature type="domain" description="PLD phosphodiesterase" evidence="1">
    <location>
        <begin position="16"/>
        <end position="43"/>
    </location>
</feature>
<name>A0A645DXW9_9ZZZZ</name>
<dbReference type="PROSITE" id="PS50035">
    <property type="entry name" value="PLD"/>
    <property type="match status" value="1"/>
</dbReference>
<dbReference type="Pfam" id="PF13091">
    <property type="entry name" value="PLDc_2"/>
    <property type="match status" value="1"/>
</dbReference>
<gene>
    <name evidence="2" type="ORF">SDC9_141120</name>
</gene>
<accession>A0A645DXW9</accession>
<proteinExistence type="predicted"/>
<reference evidence="2" key="1">
    <citation type="submission" date="2019-08" db="EMBL/GenBank/DDBJ databases">
        <authorList>
            <person name="Kucharzyk K."/>
            <person name="Murdoch R.W."/>
            <person name="Higgins S."/>
            <person name="Loffler F."/>
        </authorList>
    </citation>
    <scope>NUCLEOTIDE SEQUENCE</scope>
</reference>
<protein>
    <recommendedName>
        <fullName evidence="1">PLD phosphodiesterase domain-containing protein</fullName>
    </recommendedName>
</protein>
<evidence type="ECO:0000259" key="1">
    <source>
        <dbReference type="PROSITE" id="PS50035"/>
    </source>
</evidence>
<dbReference type="Gene3D" id="3.30.870.10">
    <property type="entry name" value="Endonuclease Chain A"/>
    <property type="match status" value="1"/>
</dbReference>